<dbReference type="InParanoid" id="B0DNI1"/>
<feature type="compositionally biased region" description="Basic residues" evidence="1">
    <location>
        <begin position="97"/>
        <end position="107"/>
    </location>
</feature>
<evidence type="ECO:0000313" key="2">
    <source>
        <dbReference type="EMBL" id="EDR03875.1"/>
    </source>
</evidence>
<name>B0DNI1_LACBS</name>
<feature type="compositionally biased region" description="Basic and acidic residues" evidence="1">
    <location>
        <begin position="364"/>
        <end position="377"/>
    </location>
</feature>
<feature type="compositionally biased region" description="Basic residues" evidence="1">
    <location>
        <begin position="768"/>
        <end position="785"/>
    </location>
</feature>
<feature type="compositionally biased region" description="Basic residues" evidence="1">
    <location>
        <begin position="1"/>
        <end position="17"/>
    </location>
</feature>
<dbReference type="OrthoDB" id="3070904at2759"/>
<feature type="region of interest" description="Disordered" evidence="1">
    <location>
        <begin position="1"/>
        <end position="403"/>
    </location>
</feature>
<dbReference type="HOGENOM" id="CLU_357173_0_0_1"/>
<reference evidence="2 3" key="1">
    <citation type="journal article" date="2008" name="Nature">
        <title>The genome of Laccaria bicolor provides insights into mycorrhizal symbiosis.</title>
        <authorList>
            <person name="Martin F."/>
            <person name="Aerts A."/>
            <person name="Ahren D."/>
            <person name="Brun A."/>
            <person name="Danchin E.G.J."/>
            <person name="Duchaussoy F."/>
            <person name="Gibon J."/>
            <person name="Kohler A."/>
            <person name="Lindquist E."/>
            <person name="Pereda V."/>
            <person name="Salamov A."/>
            <person name="Shapiro H.J."/>
            <person name="Wuyts J."/>
            <person name="Blaudez D."/>
            <person name="Buee M."/>
            <person name="Brokstein P."/>
            <person name="Canbaeck B."/>
            <person name="Cohen D."/>
            <person name="Courty P.E."/>
            <person name="Coutinho P.M."/>
            <person name="Delaruelle C."/>
            <person name="Detter J.C."/>
            <person name="Deveau A."/>
            <person name="DiFazio S."/>
            <person name="Duplessis S."/>
            <person name="Fraissinet-Tachet L."/>
            <person name="Lucic E."/>
            <person name="Frey-Klett P."/>
            <person name="Fourrey C."/>
            <person name="Feussner I."/>
            <person name="Gay G."/>
            <person name="Grimwood J."/>
            <person name="Hoegger P.J."/>
            <person name="Jain P."/>
            <person name="Kilaru S."/>
            <person name="Labbe J."/>
            <person name="Lin Y.C."/>
            <person name="Legue V."/>
            <person name="Le Tacon F."/>
            <person name="Marmeisse R."/>
            <person name="Melayah D."/>
            <person name="Montanini B."/>
            <person name="Muratet M."/>
            <person name="Nehls U."/>
            <person name="Niculita-Hirzel H."/>
            <person name="Oudot-Le Secq M.P."/>
            <person name="Peter M."/>
            <person name="Quesneville H."/>
            <person name="Rajashekar B."/>
            <person name="Reich M."/>
            <person name="Rouhier N."/>
            <person name="Schmutz J."/>
            <person name="Yin T."/>
            <person name="Chalot M."/>
            <person name="Henrissat B."/>
            <person name="Kuees U."/>
            <person name="Lucas S."/>
            <person name="Van de Peer Y."/>
            <person name="Podila G.K."/>
            <person name="Polle A."/>
            <person name="Pukkila P.J."/>
            <person name="Richardson P.M."/>
            <person name="Rouze P."/>
            <person name="Sanders I.R."/>
            <person name="Stajich J.E."/>
            <person name="Tunlid A."/>
            <person name="Tuskan G."/>
            <person name="Grigoriev I.V."/>
        </authorList>
    </citation>
    <scope>NUCLEOTIDE SEQUENCE [LARGE SCALE GENOMIC DNA]</scope>
    <source>
        <strain evidence="3">S238N-H82 / ATCC MYA-4686</strain>
    </source>
</reference>
<dbReference type="GeneID" id="6081035"/>
<proteinExistence type="predicted"/>
<feature type="compositionally biased region" description="Basic residues" evidence="1">
    <location>
        <begin position="26"/>
        <end position="56"/>
    </location>
</feature>
<protein>
    <submittedName>
        <fullName evidence="2">Predicted protein</fullName>
    </submittedName>
</protein>
<feature type="compositionally biased region" description="Basic and acidic residues" evidence="1">
    <location>
        <begin position="74"/>
        <end position="96"/>
    </location>
</feature>
<feature type="region of interest" description="Disordered" evidence="1">
    <location>
        <begin position="746"/>
        <end position="785"/>
    </location>
</feature>
<dbReference type="Proteomes" id="UP000001194">
    <property type="component" value="Unassembled WGS sequence"/>
</dbReference>
<evidence type="ECO:0000256" key="1">
    <source>
        <dbReference type="SAM" id="MobiDB-lite"/>
    </source>
</evidence>
<dbReference type="AlphaFoldDB" id="B0DNI1"/>
<feature type="compositionally biased region" description="Low complexity" evidence="1">
    <location>
        <begin position="278"/>
        <end position="304"/>
    </location>
</feature>
<feature type="compositionally biased region" description="Polar residues" evidence="1">
    <location>
        <begin position="353"/>
        <end position="363"/>
    </location>
</feature>
<accession>B0DNI1</accession>
<gene>
    <name evidence="2" type="ORF">LACBIDRAFT_331111</name>
</gene>
<evidence type="ECO:0000313" key="3">
    <source>
        <dbReference type="Proteomes" id="UP000001194"/>
    </source>
</evidence>
<organism evidence="3">
    <name type="scientific">Laccaria bicolor (strain S238N-H82 / ATCC MYA-4686)</name>
    <name type="common">Bicoloured deceiver</name>
    <name type="synonym">Laccaria laccata var. bicolor</name>
    <dbReference type="NCBI Taxonomy" id="486041"/>
    <lineage>
        <taxon>Eukaryota</taxon>
        <taxon>Fungi</taxon>
        <taxon>Dikarya</taxon>
        <taxon>Basidiomycota</taxon>
        <taxon>Agaricomycotina</taxon>
        <taxon>Agaricomycetes</taxon>
        <taxon>Agaricomycetidae</taxon>
        <taxon>Agaricales</taxon>
        <taxon>Agaricineae</taxon>
        <taxon>Hydnangiaceae</taxon>
        <taxon>Laccaria</taxon>
    </lineage>
</organism>
<keyword evidence="3" id="KW-1185">Reference proteome</keyword>
<dbReference type="KEGG" id="lbc:LACBIDRAFT_331111"/>
<dbReference type="RefSeq" id="XP_001885443.1">
    <property type="nucleotide sequence ID" value="XM_001885408.1"/>
</dbReference>
<sequence>MLALLPRRRLSSSHHHLPSTSNLVRHTQRSHLISTHHHARMAKKKTTPAKLRKRQASKADEQPVKRSRRGQNNDNHDKQEDSDQWADKEQATETKGKAGKGGKRGRAKAPAQRKTAQDRNREDAALASPPRSKQTPAERVLSACGISVAPPPDDSTPAQPMPASATQRRQAAKPCGGPNETNDDNHPLQDTNSDDMNGPNEDEEPNKDQQPEDTQHDNNNNQHDDNNNNNQHDDNNNNNQHDKRHDEQHDEQHNEQHDEQHINTGSATRPHTKRAHVSTNTPSTNAAATRQQATPANASTNTATRQRNAHANTINMTPHQRVTPANVNTSTNAATRRHAMPTTRTVMGKPNANVDSQHNADNNNTEHFRGRQLKRDGNPSQAASIHHEDTVMASPPKGTIPAYGSSRSTGGVFRGKALGNSINIGDAVEVWEEMDVFREGLAQKPVKGKIHFYISNLNPPDIDITKSSFIADVSDIRKCETIQDVIGRGSRDYSPIRQPAYHLFKYEEEGWSVQGHYESIMKRKPTDEDYVEWLDDEQNRKIIRILGTTFDPSLSVSLPGFTGHLGSSIGSRSVSAHSGSRAGCRITSAGHSSSTVEQGSSLGHWFIGKDKLSPALRNRLVEELNLNANYTNCSATGLCFAWGRYLECTAALARAKEMVAVGSWPSDIPAFTEWMVIEVFIGRSTWYANYVPAFGAIADEETAFPEMRDWLDSPPDQVLRSDTEHLWGIRDQLSFTMEEIKKWQDNGGTLDKNYSPTPSPELDGSSKGKGKGKVKAQSKSHKKLK</sequence>
<feature type="compositionally biased region" description="Basic and acidic residues" evidence="1">
    <location>
        <begin position="206"/>
        <end position="261"/>
    </location>
</feature>
<dbReference type="EMBL" id="DS547121">
    <property type="protein sequence ID" value="EDR03875.1"/>
    <property type="molecule type" value="Genomic_DNA"/>
</dbReference>
<feature type="compositionally biased region" description="Basic and acidic residues" evidence="1">
    <location>
        <begin position="115"/>
        <end position="124"/>
    </location>
</feature>
<feature type="compositionally biased region" description="Polar residues" evidence="1">
    <location>
        <begin position="305"/>
        <end position="334"/>
    </location>
</feature>